<accession>A0A9D2L6I2</accession>
<dbReference type="Gene3D" id="3.30.70.1380">
    <property type="entry name" value="Transcriptional regulatory protein pf0864 domain like"/>
    <property type="match status" value="1"/>
</dbReference>
<feature type="region of interest" description="Disordered" evidence="3">
    <location>
        <begin position="71"/>
        <end position="112"/>
    </location>
</feature>
<dbReference type="Pfam" id="PF01969">
    <property type="entry name" value="Ni_insertion"/>
    <property type="match status" value="1"/>
</dbReference>
<dbReference type="GO" id="GO:0016151">
    <property type="term" value="F:nickel cation binding"/>
    <property type="evidence" value="ECO:0007669"/>
    <property type="project" value="UniProtKB-UniRule"/>
</dbReference>
<dbReference type="NCBIfam" id="TIGR00299">
    <property type="entry name" value="nickel pincer cofactor biosynthesis protein LarC"/>
    <property type="match status" value="1"/>
</dbReference>
<name>A0A9D2L6I2_9FIRM</name>
<evidence type="ECO:0000256" key="2">
    <source>
        <dbReference type="HAMAP-Rule" id="MF_01074"/>
    </source>
</evidence>
<keyword evidence="1 2" id="KW-0533">Nickel</keyword>
<proteinExistence type="inferred from homology"/>
<comment type="catalytic activity">
    <reaction evidence="2">
        <text>Ni(II)-pyridinium-3,5-bisthiocarboxylate mononucleotide = pyridinium-3,5-bisthiocarboxylate mononucleotide + Ni(2+)</text>
        <dbReference type="Rhea" id="RHEA:54784"/>
        <dbReference type="ChEBI" id="CHEBI:49786"/>
        <dbReference type="ChEBI" id="CHEBI:137372"/>
        <dbReference type="ChEBI" id="CHEBI:137373"/>
        <dbReference type="EC" id="4.99.1.12"/>
    </reaction>
</comment>
<organism evidence="4 5">
    <name type="scientific">Candidatus Enterocloster faecavium</name>
    <dbReference type="NCBI Taxonomy" id="2838560"/>
    <lineage>
        <taxon>Bacteria</taxon>
        <taxon>Bacillati</taxon>
        <taxon>Bacillota</taxon>
        <taxon>Clostridia</taxon>
        <taxon>Lachnospirales</taxon>
        <taxon>Lachnospiraceae</taxon>
        <taxon>Enterocloster</taxon>
    </lineage>
</organism>
<reference evidence="4" key="1">
    <citation type="journal article" date="2021" name="PeerJ">
        <title>Extensive microbial diversity within the chicken gut microbiome revealed by metagenomics and culture.</title>
        <authorList>
            <person name="Gilroy R."/>
            <person name="Ravi A."/>
            <person name="Getino M."/>
            <person name="Pursley I."/>
            <person name="Horton D.L."/>
            <person name="Alikhan N.F."/>
            <person name="Baker D."/>
            <person name="Gharbi K."/>
            <person name="Hall N."/>
            <person name="Watson M."/>
            <person name="Adriaenssens E.M."/>
            <person name="Foster-Nyarko E."/>
            <person name="Jarju S."/>
            <person name="Secka A."/>
            <person name="Antonio M."/>
            <person name="Oren A."/>
            <person name="Chaudhuri R.R."/>
            <person name="La Ragione R."/>
            <person name="Hildebrand F."/>
            <person name="Pallen M.J."/>
        </authorList>
    </citation>
    <scope>NUCLEOTIDE SEQUENCE</scope>
    <source>
        <strain evidence="4">CHK188-4685</strain>
    </source>
</reference>
<comment type="similarity">
    <text evidence="2">Belongs to the LarC family.</text>
</comment>
<dbReference type="EC" id="4.99.1.12" evidence="2"/>
<evidence type="ECO:0000313" key="5">
    <source>
        <dbReference type="Proteomes" id="UP000886804"/>
    </source>
</evidence>
<dbReference type="GO" id="GO:0016829">
    <property type="term" value="F:lyase activity"/>
    <property type="evidence" value="ECO:0007669"/>
    <property type="project" value="UniProtKB-UniRule"/>
</dbReference>
<dbReference type="PANTHER" id="PTHR36566">
    <property type="entry name" value="NICKEL INSERTION PROTEIN-RELATED"/>
    <property type="match status" value="1"/>
</dbReference>
<evidence type="ECO:0000256" key="3">
    <source>
        <dbReference type="SAM" id="MobiDB-lite"/>
    </source>
</evidence>
<dbReference type="PANTHER" id="PTHR36566:SF1">
    <property type="entry name" value="PYRIDINIUM-3,5-BISTHIOCARBOXYLIC ACID MONONUCLEOTIDE NICKEL INSERTION PROTEIN"/>
    <property type="match status" value="1"/>
</dbReference>
<gene>
    <name evidence="2 4" type="primary">larC</name>
    <name evidence="4" type="ORF">H9716_03510</name>
</gene>
<dbReference type="Proteomes" id="UP000886804">
    <property type="component" value="Unassembled WGS sequence"/>
</dbReference>
<dbReference type="EMBL" id="DWYS01000044">
    <property type="protein sequence ID" value="HJB06912.1"/>
    <property type="molecule type" value="Genomic_DNA"/>
</dbReference>
<sequence>MEKILYLECYSGISGDMTVGALLDLGASRERLEKALESLHVDGYHLHFGRTKKCGIDAYDFDVHLEEDGHHHGEEHLHEEDHHHEEEHHHHEEDNHHHGEDHHHEGEHHHPHVHRNLNDIYEMIDRMEEKETVRQLARKMFRIVAEAEAKAHGLPIDQVHFHEVGAIDSIVDIISTAVLVDDLRVDRVIVSPLSEGRGYVRCQHGVMPVPVPATAGIAEAYGLKLCLTDNEGEMVTPTGAAIAAALGSGNRLPERYVIRKVGIGAGNKDFKNANILRAMILEPEEEETGRKLWVLETNIDDCTGEALGFVMEQLLKQGAKDVWHTPIYMKKNRPAVLLSVLCSEGDRETMEEIIFIHTTTIGIRRYQVERTALKRREIQVETPWGPASAKVCSRGGRPWVAPEYESVKSICENQGISFEQAYRTIRKIGEEMEE</sequence>
<evidence type="ECO:0000313" key="4">
    <source>
        <dbReference type="EMBL" id="HJB06912.1"/>
    </source>
</evidence>
<feature type="compositionally biased region" description="Basic and acidic residues" evidence="3">
    <location>
        <begin position="71"/>
        <end position="108"/>
    </location>
</feature>
<protein>
    <recommendedName>
        <fullName evidence="2">Pyridinium-3,5-bisthiocarboxylic acid mononucleotide nickel insertion protein</fullName>
        <shortName evidence="2">P2TMN nickel insertion protein</shortName>
        <ecNumber evidence="2">4.99.1.12</ecNumber>
    </recommendedName>
    <alternativeName>
        <fullName evidence="2">Nickel-pincer cofactor biosynthesis protein LarC</fullName>
    </alternativeName>
</protein>
<comment type="caution">
    <text evidence="4">The sequence shown here is derived from an EMBL/GenBank/DDBJ whole genome shotgun (WGS) entry which is preliminary data.</text>
</comment>
<reference evidence="4" key="2">
    <citation type="submission" date="2021-04" db="EMBL/GenBank/DDBJ databases">
        <authorList>
            <person name="Gilroy R."/>
        </authorList>
    </citation>
    <scope>NUCLEOTIDE SEQUENCE</scope>
    <source>
        <strain evidence="4">CHK188-4685</strain>
    </source>
</reference>
<dbReference type="InterPro" id="IPR002822">
    <property type="entry name" value="Ni_insertion"/>
</dbReference>
<dbReference type="HAMAP" id="MF_01074">
    <property type="entry name" value="LarC"/>
    <property type="match status" value="1"/>
</dbReference>
<dbReference type="GO" id="GO:0051604">
    <property type="term" value="P:protein maturation"/>
    <property type="evidence" value="ECO:0007669"/>
    <property type="project" value="UniProtKB-UniRule"/>
</dbReference>
<keyword evidence="2" id="KW-0456">Lyase</keyword>
<comment type="function">
    <text evidence="2">Involved in the biosynthesis of a nickel-pincer cofactor ((SCS)Ni(II) pincer complex). Binds Ni(2+), and functions in nickel delivery to pyridinium-3,5-bisthiocarboxylic acid mononucleotide (P2TMN), to form the mature cofactor. Is thus probably required for the activation of nickel-pincer cofactor-dependent enzymes.</text>
</comment>
<dbReference type="AlphaFoldDB" id="A0A9D2L6I2"/>
<evidence type="ECO:0000256" key="1">
    <source>
        <dbReference type="ARBA" id="ARBA00022596"/>
    </source>
</evidence>